<protein>
    <submittedName>
        <fullName evidence="2">Uncharacterized protein</fullName>
    </submittedName>
</protein>
<comment type="caution">
    <text evidence="2">The sequence shown here is derived from an EMBL/GenBank/DDBJ whole genome shotgun (WGS) entry which is preliminary data.</text>
</comment>
<dbReference type="EMBL" id="JAQFWP010000075">
    <property type="protein sequence ID" value="MDA2808234.1"/>
    <property type="molecule type" value="Genomic_DNA"/>
</dbReference>
<evidence type="ECO:0000313" key="2">
    <source>
        <dbReference type="EMBL" id="MDA2808234.1"/>
    </source>
</evidence>
<name>A0ABT4TVG5_9ACTN</name>
<sequence length="111" mass="11256">MAPIAPASVPTTGVCALVGTALLAGCGLFAAFSGRPDLAVLALLSFLVLFGSQGRITRVVVGAATVLVAAVLMHYFEQTNYALLVLAGAAVLDRLRLGAARQTQAQEDGGT</sequence>
<keyword evidence="1" id="KW-0472">Membrane</keyword>
<keyword evidence="1" id="KW-1133">Transmembrane helix</keyword>
<feature type="transmembrane region" description="Helical" evidence="1">
    <location>
        <begin position="12"/>
        <end position="32"/>
    </location>
</feature>
<keyword evidence="1" id="KW-0812">Transmembrane</keyword>
<accession>A0ABT4TVG5</accession>
<keyword evidence="3" id="KW-1185">Reference proteome</keyword>
<evidence type="ECO:0000256" key="1">
    <source>
        <dbReference type="SAM" id="Phobius"/>
    </source>
</evidence>
<proteinExistence type="predicted"/>
<feature type="transmembrane region" description="Helical" evidence="1">
    <location>
        <begin position="59"/>
        <end position="76"/>
    </location>
</feature>
<evidence type="ECO:0000313" key="3">
    <source>
        <dbReference type="Proteomes" id="UP001165685"/>
    </source>
</evidence>
<gene>
    <name evidence="2" type="ORF">O4U47_27240</name>
</gene>
<dbReference type="Proteomes" id="UP001165685">
    <property type="component" value="Unassembled WGS sequence"/>
</dbReference>
<dbReference type="RefSeq" id="WP_270680835.1">
    <property type="nucleotide sequence ID" value="NZ_JAQFWP010000075.1"/>
</dbReference>
<reference evidence="2" key="1">
    <citation type="submission" date="2023-01" db="EMBL/GenBank/DDBJ databases">
        <title>Draft genome sequence of Nocardiopsis sp. LSu2-4 isolated from halophytes.</title>
        <authorList>
            <person name="Duangmal K."/>
            <person name="Chantavorakit T."/>
        </authorList>
    </citation>
    <scope>NUCLEOTIDE SEQUENCE</scope>
    <source>
        <strain evidence="2">LSu2-4</strain>
    </source>
</reference>
<organism evidence="2 3">
    <name type="scientific">Nocardiopsis suaedae</name>
    <dbReference type="NCBI Taxonomy" id="3018444"/>
    <lineage>
        <taxon>Bacteria</taxon>
        <taxon>Bacillati</taxon>
        <taxon>Actinomycetota</taxon>
        <taxon>Actinomycetes</taxon>
        <taxon>Streptosporangiales</taxon>
        <taxon>Nocardiopsidaceae</taxon>
        <taxon>Nocardiopsis</taxon>
    </lineage>
</organism>